<dbReference type="Pfam" id="PF04359">
    <property type="entry name" value="DUF493"/>
    <property type="match status" value="1"/>
</dbReference>
<dbReference type="AlphaFoldDB" id="A0A5N0T7J5"/>
<dbReference type="RefSeq" id="WP_150864653.1">
    <property type="nucleotide sequence ID" value="NZ_VYXP01000006.1"/>
</dbReference>
<dbReference type="GO" id="GO:0005829">
    <property type="term" value="C:cytosol"/>
    <property type="evidence" value="ECO:0007669"/>
    <property type="project" value="TreeGrafter"/>
</dbReference>
<sequence>MSEETTLLEFPCMFPIKAMGRASEDFESLVTTIVFAHAEPYAGEAVAINESAEGNFVSVTVKIVATSREQLDRIYMDLTDCEQVLMAL</sequence>
<evidence type="ECO:0000313" key="3">
    <source>
        <dbReference type="EMBL" id="KAA9131015.1"/>
    </source>
</evidence>
<keyword evidence="4" id="KW-1185">Reference proteome</keyword>
<name>A0A5N0T7J5_9GAMM</name>
<dbReference type="Gene3D" id="3.30.70.260">
    <property type="match status" value="1"/>
</dbReference>
<evidence type="ECO:0000256" key="1">
    <source>
        <dbReference type="ARBA" id="ARBA00008460"/>
    </source>
</evidence>
<evidence type="ECO:0000256" key="2">
    <source>
        <dbReference type="HAMAP-Rule" id="MF_00659"/>
    </source>
</evidence>
<dbReference type="Proteomes" id="UP000325372">
    <property type="component" value="Unassembled WGS sequence"/>
</dbReference>
<gene>
    <name evidence="3" type="ORF">F3N42_11755</name>
</gene>
<dbReference type="SUPFAM" id="SSF117991">
    <property type="entry name" value="YbeD/HP0495-like"/>
    <property type="match status" value="1"/>
</dbReference>
<dbReference type="PANTHER" id="PTHR38036:SF1">
    <property type="entry name" value="UPF0250 PROTEIN YBED"/>
    <property type="match status" value="1"/>
</dbReference>
<reference evidence="3 4" key="1">
    <citation type="submission" date="2019-09" db="EMBL/GenBank/DDBJ databases">
        <title>Wenzhouxiangella sp. Genome sequencing and assembly.</title>
        <authorList>
            <person name="Zhang R."/>
        </authorList>
    </citation>
    <scope>NUCLEOTIDE SEQUENCE [LARGE SCALE GENOMIC DNA]</scope>
    <source>
        <strain evidence="3 4">W260</strain>
    </source>
</reference>
<dbReference type="InterPro" id="IPR007454">
    <property type="entry name" value="UPF0250_YbeD-like"/>
</dbReference>
<dbReference type="HAMAP" id="MF_00659">
    <property type="entry name" value="UPF0250"/>
    <property type="match status" value="1"/>
</dbReference>
<evidence type="ECO:0000313" key="4">
    <source>
        <dbReference type="Proteomes" id="UP000325372"/>
    </source>
</evidence>
<proteinExistence type="inferred from homology"/>
<protein>
    <recommendedName>
        <fullName evidence="2">UPF0250 protein F3N42_11755</fullName>
    </recommendedName>
</protein>
<accession>A0A5N0T7J5</accession>
<dbReference type="EMBL" id="VYXP01000006">
    <property type="protein sequence ID" value="KAA9131015.1"/>
    <property type="molecule type" value="Genomic_DNA"/>
</dbReference>
<dbReference type="InterPro" id="IPR027471">
    <property type="entry name" value="YbeD-like_sf"/>
</dbReference>
<comment type="similarity">
    <text evidence="1 2">Belongs to the UPF0250 family.</text>
</comment>
<organism evidence="3 4">
    <name type="scientific">Marinihelvus fidelis</name>
    <dbReference type="NCBI Taxonomy" id="2613842"/>
    <lineage>
        <taxon>Bacteria</taxon>
        <taxon>Pseudomonadati</taxon>
        <taxon>Pseudomonadota</taxon>
        <taxon>Gammaproteobacteria</taxon>
        <taxon>Chromatiales</taxon>
        <taxon>Wenzhouxiangellaceae</taxon>
        <taxon>Marinihelvus</taxon>
    </lineage>
</organism>
<comment type="caution">
    <text evidence="3">The sequence shown here is derived from an EMBL/GenBank/DDBJ whole genome shotgun (WGS) entry which is preliminary data.</text>
</comment>
<dbReference type="PANTHER" id="PTHR38036">
    <property type="entry name" value="UPF0250 PROTEIN YBED"/>
    <property type="match status" value="1"/>
</dbReference>